<comment type="caution">
    <text evidence="3">The sequence shown here is derived from an EMBL/GenBank/DDBJ whole genome shotgun (WGS) entry which is preliminary data.</text>
</comment>
<name>A0A9N9Q4K3_9HELO</name>
<evidence type="ECO:0000259" key="2">
    <source>
        <dbReference type="Pfam" id="PF20150"/>
    </source>
</evidence>
<keyword evidence="4" id="KW-1185">Reference proteome</keyword>
<organism evidence="3 4">
    <name type="scientific">Hymenoscyphus albidus</name>
    <dbReference type="NCBI Taxonomy" id="595503"/>
    <lineage>
        <taxon>Eukaryota</taxon>
        <taxon>Fungi</taxon>
        <taxon>Dikarya</taxon>
        <taxon>Ascomycota</taxon>
        <taxon>Pezizomycotina</taxon>
        <taxon>Leotiomycetes</taxon>
        <taxon>Helotiales</taxon>
        <taxon>Helotiaceae</taxon>
        <taxon>Hymenoscyphus</taxon>
    </lineage>
</organism>
<accession>A0A9N9Q4K3</accession>
<sequence length="351" mass="41078">MCQTCHVERDFRDWAPLSDIARAQAQAEEEKAAIANARFPRFSELPTELRLEIWRVAEDNLDPRVFTIYGQPAHSRWHQTKLRWHAISVSCGPTLLHVNRESRYELQNRYITPFSPERCFPFTGENMSVSDILFQPNKDTLSLFNMVKNPPNNTYFEHPRVFLEAVFGNSFQEVTTQIRNIAVECDVHICDMHEDFISEDPYLPKLEHIFVLDCTLMRHLLKRGCRIAGFPMPPYHFDTGRIMDKHEARYVPFGEQSYSAMQPPHFNLFDASNRKYFCFQPQGGPFGRNYGVHSELILARKGRILSRDEAREEISQAIEAKKAKKALRRAAREAKRKYFLDFLVPSWFNEK</sequence>
<feature type="domain" description="2EXR" evidence="2">
    <location>
        <begin position="39"/>
        <end position="141"/>
    </location>
</feature>
<dbReference type="InterPro" id="IPR045518">
    <property type="entry name" value="2EXR"/>
</dbReference>
<dbReference type="EMBL" id="CAJVRM010000068">
    <property type="protein sequence ID" value="CAG8973321.1"/>
    <property type="molecule type" value="Genomic_DNA"/>
</dbReference>
<reference evidence="3" key="1">
    <citation type="submission" date="2021-07" db="EMBL/GenBank/DDBJ databases">
        <authorList>
            <person name="Durling M."/>
        </authorList>
    </citation>
    <scope>NUCLEOTIDE SEQUENCE</scope>
</reference>
<protein>
    <recommendedName>
        <fullName evidence="2">2EXR domain-containing protein</fullName>
    </recommendedName>
</protein>
<dbReference type="PANTHER" id="PTHR35910">
    <property type="entry name" value="2EXR DOMAIN-CONTAINING PROTEIN"/>
    <property type="match status" value="1"/>
</dbReference>
<dbReference type="Proteomes" id="UP000701801">
    <property type="component" value="Unassembled WGS sequence"/>
</dbReference>
<dbReference type="Pfam" id="PF20150">
    <property type="entry name" value="2EXR"/>
    <property type="match status" value="1"/>
</dbReference>
<dbReference type="PANTHER" id="PTHR35910:SF6">
    <property type="entry name" value="2EXR DOMAIN-CONTAINING PROTEIN"/>
    <property type="match status" value="1"/>
</dbReference>
<proteinExistence type="predicted"/>
<feature type="coiled-coil region" evidence="1">
    <location>
        <begin position="307"/>
        <end position="337"/>
    </location>
</feature>
<evidence type="ECO:0000256" key="1">
    <source>
        <dbReference type="SAM" id="Coils"/>
    </source>
</evidence>
<dbReference type="AlphaFoldDB" id="A0A9N9Q4K3"/>
<dbReference type="OrthoDB" id="3453125at2759"/>
<keyword evidence="1" id="KW-0175">Coiled coil</keyword>
<evidence type="ECO:0000313" key="3">
    <source>
        <dbReference type="EMBL" id="CAG8973321.1"/>
    </source>
</evidence>
<evidence type="ECO:0000313" key="4">
    <source>
        <dbReference type="Proteomes" id="UP000701801"/>
    </source>
</evidence>
<gene>
    <name evidence="3" type="ORF">HYALB_00000084</name>
</gene>